<evidence type="ECO:0000256" key="3">
    <source>
        <dbReference type="ARBA" id="ARBA00022729"/>
    </source>
</evidence>
<accession>F7NKQ0</accession>
<dbReference type="Pfam" id="PF01297">
    <property type="entry name" value="ZnuA"/>
    <property type="match status" value="1"/>
</dbReference>
<comment type="similarity">
    <text evidence="1 4">Belongs to the bacterial solute-binding protein 9 family.</text>
</comment>
<reference evidence="6 7" key="1">
    <citation type="journal article" date="2011" name="EMBO J.">
        <title>Structural diversity of bacterial flagellar motors.</title>
        <authorList>
            <person name="Chen S."/>
            <person name="Beeby M."/>
            <person name="Murphy G.E."/>
            <person name="Leadbetter J.R."/>
            <person name="Hendrixson D.R."/>
            <person name="Briegel A."/>
            <person name="Li Z."/>
            <person name="Shi J."/>
            <person name="Tocheva E.I."/>
            <person name="Muller A."/>
            <person name="Dobro M.J."/>
            <person name="Jensen G.J."/>
        </authorList>
    </citation>
    <scope>NUCLEOTIDE SEQUENCE [LARGE SCALE GENOMIC DNA]</scope>
    <source>
        <strain evidence="6 7">DSM 6540</strain>
    </source>
</reference>
<keyword evidence="3 5" id="KW-0732">Signal</keyword>
<feature type="chain" id="PRO_5038725510" evidence="5">
    <location>
        <begin position="20"/>
        <end position="304"/>
    </location>
</feature>
<dbReference type="GO" id="GO:0030001">
    <property type="term" value="P:metal ion transport"/>
    <property type="evidence" value="ECO:0007669"/>
    <property type="project" value="InterPro"/>
</dbReference>
<dbReference type="PRINTS" id="PR00691">
    <property type="entry name" value="ADHESINB"/>
</dbReference>
<dbReference type="PROSITE" id="PS51257">
    <property type="entry name" value="PROKAR_LIPOPROTEIN"/>
    <property type="match status" value="1"/>
</dbReference>
<evidence type="ECO:0000256" key="1">
    <source>
        <dbReference type="ARBA" id="ARBA00011028"/>
    </source>
</evidence>
<sequence length="304" mass="33731">MLKRWAAVLLCLISAVSFSACSRNNNPVTQPEQGKIKVTVSFNAMKEFAEAVGKDKVEITAMIPAGTEPHDFEPKAQDLVALSSAKVFVYSGMGMEPWAEKAVQAANNANLISVEASRGADAIKNTEPEEIEEHGQYDPHIWLSLKGAELAVKNIKDALVKADPANRDFYEKNCNDYVSQLEGLYKEYNEKFQAVGKKSFVTGHAAFAYLCRDFGLEQNSVEDTFAEGEPTAKQLAELVEYCKKNKVTTIFAEEMASPDVSKTLANEVGAKVETIYTMESNEDDLTYLQRMRHNLSKIYDSLTK</sequence>
<keyword evidence="7" id="KW-1185">Reference proteome</keyword>
<keyword evidence="2 4" id="KW-0813">Transport</keyword>
<dbReference type="InterPro" id="IPR006129">
    <property type="entry name" value="AdhesinB"/>
</dbReference>
<dbReference type="AlphaFoldDB" id="F7NKQ0"/>
<dbReference type="STRING" id="1009370.ALO_13344"/>
<evidence type="ECO:0000313" key="7">
    <source>
        <dbReference type="Proteomes" id="UP000003240"/>
    </source>
</evidence>
<comment type="caution">
    <text evidence="6">The sequence shown here is derived from an EMBL/GenBank/DDBJ whole genome shotgun (WGS) entry which is preliminary data.</text>
</comment>
<dbReference type="SUPFAM" id="SSF53807">
    <property type="entry name" value="Helical backbone' metal receptor"/>
    <property type="match status" value="1"/>
</dbReference>
<dbReference type="CDD" id="cd01017">
    <property type="entry name" value="AdcA"/>
    <property type="match status" value="1"/>
</dbReference>
<dbReference type="PANTHER" id="PTHR42953">
    <property type="entry name" value="HIGH-AFFINITY ZINC UPTAKE SYSTEM PROTEIN ZNUA-RELATED"/>
    <property type="match status" value="1"/>
</dbReference>
<name>F7NKQ0_9FIRM</name>
<dbReference type="RefSeq" id="WP_004096534.1">
    <property type="nucleotide sequence ID" value="NZ_AFGF01000119.1"/>
</dbReference>
<dbReference type="GO" id="GO:0007155">
    <property type="term" value="P:cell adhesion"/>
    <property type="evidence" value="ECO:0007669"/>
    <property type="project" value="InterPro"/>
</dbReference>
<dbReference type="GO" id="GO:0046872">
    <property type="term" value="F:metal ion binding"/>
    <property type="evidence" value="ECO:0007669"/>
    <property type="project" value="InterPro"/>
</dbReference>
<evidence type="ECO:0000256" key="5">
    <source>
        <dbReference type="SAM" id="SignalP"/>
    </source>
</evidence>
<dbReference type="PANTHER" id="PTHR42953:SF3">
    <property type="entry name" value="HIGH-AFFINITY ZINC UPTAKE SYSTEM PROTEIN ZNUA"/>
    <property type="match status" value="1"/>
</dbReference>
<dbReference type="OrthoDB" id="9810636at2"/>
<proteinExistence type="inferred from homology"/>
<dbReference type="InterPro" id="IPR006127">
    <property type="entry name" value="ZnuA-like"/>
</dbReference>
<evidence type="ECO:0000313" key="6">
    <source>
        <dbReference type="EMBL" id="EGO63354.1"/>
    </source>
</evidence>
<dbReference type="Gene3D" id="3.40.50.1980">
    <property type="entry name" value="Nitrogenase molybdenum iron protein domain"/>
    <property type="match status" value="2"/>
</dbReference>
<protein>
    <submittedName>
        <fullName evidence="6">Periplasmic solute binding protein</fullName>
    </submittedName>
</protein>
<dbReference type="eggNOG" id="COG0803">
    <property type="taxonomic scope" value="Bacteria"/>
</dbReference>
<dbReference type="Proteomes" id="UP000003240">
    <property type="component" value="Unassembled WGS sequence"/>
</dbReference>
<dbReference type="InterPro" id="IPR006128">
    <property type="entry name" value="Lipoprotein_PsaA-like"/>
</dbReference>
<dbReference type="InterPro" id="IPR050492">
    <property type="entry name" value="Bact_metal-bind_prot9"/>
</dbReference>
<gene>
    <name evidence="6" type="ORF">ALO_13344</name>
</gene>
<dbReference type="PRINTS" id="PR00690">
    <property type="entry name" value="ADHESNFAMILY"/>
</dbReference>
<dbReference type="EMBL" id="AFGF01000119">
    <property type="protein sequence ID" value="EGO63354.1"/>
    <property type="molecule type" value="Genomic_DNA"/>
</dbReference>
<evidence type="ECO:0000256" key="2">
    <source>
        <dbReference type="ARBA" id="ARBA00022448"/>
    </source>
</evidence>
<evidence type="ECO:0000256" key="4">
    <source>
        <dbReference type="RuleBase" id="RU003512"/>
    </source>
</evidence>
<feature type="signal peptide" evidence="5">
    <location>
        <begin position="1"/>
        <end position="19"/>
    </location>
</feature>
<organism evidence="6 7">
    <name type="scientific">Acetonema longum DSM 6540</name>
    <dbReference type="NCBI Taxonomy" id="1009370"/>
    <lineage>
        <taxon>Bacteria</taxon>
        <taxon>Bacillati</taxon>
        <taxon>Bacillota</taxon>
        <taxon>Negativicutes</taxon>
        <taxon>Acetonemataceae</taxon>
        <taxon>Acetonema</taxon>
    </lineage>
</organism>